<evidence type="ECO:0000313" key="1">
    <source>
        <dbReference type="EMBL" id="KAF2473717.1"/>
    </source>
</evidence>
<gene>
    <name evidence="1" type="ORF">BDR25DRAFT_301869</name>
</gene>
<sequence>MTQRPQPLRFVGPPVPRARPIPPSKWDEHKEELRSLYEERTLEDLMEFMKRTHSFEPSHRQYIYKFEKWGFKKYNTGGRETLQRPPIPPRLQHQLSVSAPERSLPNYPLVSSSTPKRPKSMGSLQSRGSQSSMDRPTVPPKKRQKLAEYIASRDPFADPEPDLPAAPAHDQDQYRATPSACGAPQMPYTGTAGTSQSTSPTYLGSSPRSALSSGLGAKTSTVSNTPGLIEDDSDWITINEQSDNDPLLSKSLDNLENLDFGKTPSLPLSVRLWSPNRRRFDSSRPIHTFSQEELTDMKLAAHFLQSLGFDSDAFELFTILLKRLKEPNTEPSWMRSSALISCVRSSFLSSQVEIARNELFKTLDEPRDTFTDVEHFIYRMLLAETYTRSDDKDSENFISEIAIGCELASDKMFDHLPAEHRSFDLLTYHYLNKCLEYLNTFVQDDWDQGSIFTDKEHLQIRILERIPGPFELRQSSMKNPLLRSCLTWCAKELSSITKLPDSWKAVQSDDDNYVYWTDHIGLYCGLWERWQAQRRDCFGSALAPWMLDTERLMGITPAELLSITCGLIMSAAPPRTLQSDLNLIIRARSGAATVSRLSDKDLGCQFLDTYSLLGTLFGSAPQRQYHDWVSFFAMLVNSTRERETFGDKARGFVRDFIEGDLNIILPGVPRDEEPGPSRQDSDRISPRLSENARRSMENLAATLLPTLASSIHSSELSAMRSLRDQIQQATRRSIDRAPSWGVGRLASQSHATIPTVSELSQAMASTLSLSSAQQAANAALDAIASASSDIFGMFSDVEVDGDPFSERYGEVVEG</sequence>
<comment type="caution">
    <text evidence="1">The sequence shown here is derived from an EMBL/GenBank/DDBJ whole genome shotgun (WGS) entry which is preliminary data.</text>
</comment>
<dbReference type="Proteomes" id="UP000799755">
    <property type="component" value="Unassembled WGS sequence"/>
</dbReference>
<name>A0ACB6R3S8_9PLEO</name>
<reference evidence="1" key="1">
    <citation type="journal article" date="2020" name="Stud. Mycol.">
        <title>101 Dothideomycetes genomes: a test case for predicting lifestyles and emergence of pathogens.</title>
        <authorList>
            <person name="Haridas S."/>
            <person name="Albert R."/>
            <person name="Binder M."/>
            <person name="Bloem J."/>
            <person name="Labutti K."/>
            <person name="Salamov A."/>
            <person name="Andreopoulos B."/>
            <person name="Baker S."/>
            <person name="Barry K."/>
            <person name="Bills G."/>
            <person name="Bluhm B."/>
            <person name="Cannon C."/>
            <person name="Castanera R."/>
            <person name="Culley D."/>
            <person name="Daum C."/>
            <person name="Ezra D."/>
            <person name="Gonzalez J."/>
            <person name="Henrissat B."/>
            <person name="Kuo A."/>
            <person name="Liang C."/>
            <person name="Lipzen A."/>
            <person name="Lutzoni F."/>
            <person name="Magnuson J."/>
            <person name="Mondo S."/>
            <person name="Nolan M."/>
            <person name="Ohm R."/>
            <person name="Pangilinan J."/>
            <person name="Park H.-J."/>
            <person name="Ramirez L."/>
            <person name="Alfaro M."/>
            <person name="Sun H."/>
            <person name="Tritt A."/>
            <person name="Yoshinaga Y."/>
            <person name="Zwiers L.-H."/>
            <person name="Turgeon B."/>
            <person name="Goodwin S."/>
            <person name="Spatafora J."/>
            <person name="Crous P."/>
            <person name="Grigoriev I."/>
        </authorList>
    </citation>
    <scope>NUCLEOTIDE SEQUENCE</scope>
    <source>
        <strain evidence="1">ATCC 200398</strain>
    </source>
</reference>
<proteinExistence type="predicted"/>
<protein>
    <submittedName>
        <fullName evidence="1">Uncharacterized protein</fullName>
    </submittedName>
</protein>
<evidence type="ECO:0000313" key="2">
    <source>
        <dbReference type="Proteomes" id="UP000799755"/>
    </source>
</evidence>
<dbReference type="EMBL" id="MU003499">
    <property type="protein sequence ID" value="KAF2473717.1"/>
    <property type="molecule type" value="Genomic_DNA"/>
</dbReference>
<organism evidence="1 2">
    <name type="scientific">Lindgomyces ingoldianus</name>
    <dbReference type="NCBI Taxonomy" id="673940"/>
    <lineage>
        <taxon>Eukaryota</taxon>
        <taxon>Fungi</taxon>
        <taxon>Dikarya</taxon>
        <taxon>Ascomycota</taxon>
        <taxon>Pezizomycotina</taxon>
        <taxon>Dothideomycetes</taxon>
        <taxon>Pleosporomycetidae</taxon>
        <taxon>Pleosporales</taxon>
        <taxon>Lindgomycetaceae</taxon>
        <taxon>Lindgomyces</taxon>
    </lineage>
</organism>
<accession>A0ACB6R3S8</accession>
<keyword evidence="2" id="KW-1185">Reference proteome</keyword>